<dbReference type="InterPro" id="IPR036575">
    <property type="entry name" value="TFIIS_cen_dom_sf"/>
</dbReference>
<feature type="domain" description="TFIIS central" evidence="2">
    <location>
        <begin position="60"/>
        <end position="156"/>
    </location>
</feature>
<feature type="region of interest" description="Disordered" evidence="1">
    <location>
        <begin position="134"/>
        <end position="156"/>
    </location>
</feature>
<reference evidence="3" key="1">
    <citation type="submission" date="2020-01" db="EMBL/GenBank/DDBJ databases">
        <authorList>
            <person name="Mishra B."/>
        </authorList>
    </citation>
    <scope>NUCLEOTIDE SEQUENCE [LARGE SCALE GENOMIC DNA]</scope>
</reference>
<protein>
    <recommendedName>
        <fullName evidence="2">TFIIS central domain-containing protein</fullName>
    </recommendedName>
</protein>
<evidence type="ECO:0000313" key="4">
    <source>
        <dbReference type="Proteomes" id="UP000467841"/>
    </source>
</evidence>
<organism evidence="3 4">
    <name type="scientific">Microthlaspi erraticum</name>
    <dbReference type="NCBI Taxonomy" id="1685480"/>
    <lineage>
        <taxon>Eukaryota</taxon>
        <taxon>Viridiplantae</taxon>
        <taxon>Streptophyta</taxon>
        <taxon>Embryophyta</taxon>
        <taxon>Tracheophyta</taxon>
        <taxon>Spermatophyta</taxon>
        <taxon>Magnoliopsida</taxon>
        <taxon>eudicotyledons</taxon>
        <taxon>Gunneridae</taxon>
        <taxon>Pentapetalae</taxon>
        <taxon>rosids</taxon>
        <taxon>malvids</taxon>
        <taxon>Brassicales</taxon>
        <taxon>Brassicaceae</taxon>
        <taxon>Coluteocarpeae</taxon>
        <taxon>Microthlaspi</taxon>
    </lineage>
</organism>
<dbReference type="SMART" id="SM00510">
    <property type="entry name" value="TFS2M"/>
    <property type="match status" value="1"/>
</dbReference>
<dbReference type="GO" id="GO:0005634">
    <property type="term" value="C:nucleus"/>
    <property type="evidence" value="ECO:0007669"/>
    <property type="project" value="TreeGrafter"/>
</dbReference>
<dbReference type="PANTHER" id="PTHR11477:SF25">
    <property type="entry name" value="TRANSCRIPTION FACTOR-RELATED"/>
    <property type="match status" value="1"/>
</dbReference>
<dbReference type="GO" id="GO:0006351">
    <property type="term" value="P:DNA-templated transcription"/>
    <property type="evidence" value="ECO:0007669"/>
    <property type="project" value="InterPro"/>
</dbReference>
<dbReference type="Gene3D" id="1.10.472.30">
    <property type="entry name" value="Transcription elongation factor S-II, central domain"/>
    <property type="match status" value="1"/>
</dbReference>
<evidence type="ECO:0000313" key="3">
    <source>
        <dbReference type="EMBL" id="CAA7018402.1"/>
    </source>
</evidence>
<dbReference type="Pfam" id="PF07500">
    <property type="entry name" value="TFIIS_M"/>
    <property type="match status" value="1"/>
</dbReference>
<evidence type="ECO:0000256" key="1">
    <source>
        <dbReference type="SAM" id="MobiDB-lite"/>
    </source>
</evidence>
<dbReference type="InterPro" id="IPR003618">
    <property type="entry name" value="TFIIS_cen_dom"/>
</dbReference>
<accession>A0A6D2HUY3</accession>
<keyword evidence="4" id="KW-1185">Reference proteome</keyword>
<gene>
    <name evidence="3" type="ORF">MERR_LOCUS5637</name>
</gene>
<name>A0A6D2HUY3_9BRAS</name>
<comment type="caution">
    <text evidence="3">The sequence shown here is derived from an EMBL/GenBank/DDBJ whole genome shotgun (WGS) entry which is preliminary data.</text>
</comment>
<sequence>MNRLKEAPESLALDAFLTTSSLGGRLARVRTEHPNPKIRSEANDLLYTWMRYLYATGDSKRDKVREILQKSLSKVADEVRVEMKKRVADCDPWDVAVSVESAMFERFGCFEGKQKPKYRSILFNIGDSNNPDLRRKVLTGEISGETGDDGERRDGK</sequence>
<dbReference type="PROSITE" id="PS51321">
    <property type="entry name" value="TFIIS_CENTRAL"/>
    <property type="match status" value="1"/>
</dbReference>
<proteinExistence type="predicted"/>
<dbReference type="Proteomes" id="UP000467841">
    <property type="component" value="Unassembled WGS sequence"/>
</dbReference>
<dbReference type="PANTHER" id="PTHR11477">
    <property type="entry name" value="TRANSCRIPTION FACTOR S-II ZINC FINGER DOMAIN-CONTAINING PROTEIN"/>
    <property type="match status" value="1"/>
</dbReference>
<dbReference type="EMBL" id="CACVBM020000377">
    <property type="protein sequence ID" value="CAA7018402.1"/>
    <property type="molecule type" value="Genomic_DNA"/>
</dbReference>
<dbReference type="AlphaFoldDB" id="A0A6D2HUY3"/>
<dbReference type="SUPFAM" id="SSF46942">
    <property type="entry name" value="Elongation factor TFIIS domain 2"/>
    <property type="match status" value="1"/>
</dbReference>
<evidence type="ECO:0000259" key="2">
    <source>
        <dbReference type="PROSITE" id="PS51321"/>
    </source>
</evidence>
<dbReference type="OrthoDB" id="1103604at2759"/>